<sequence length="229" mass="26798">MYQLKKRLKKFLGLLPWQEDEAGQQKQIDSYFKRNEIKKIQFGCGPNYLADWLNTDICKSSDDVVYMDITRQLPLPAGTVHFITSEHLLEHITFCKAREFLKECFRVLKPGGIIRITTPDLETVIDLYTNQKEDARAYVDHIVRHFIPGVTYNENVFVINNAFRNWGHQFLYDRSTLVHLLEETGYIAIEQVLPGESKHPLLQKIDFRDQSGFKKINEFEVMVFEAARP</sequence>
<name>A0ABZ0TF70_9SPHI</name>
<evidence type="ECO:0000313" key="2">
    <source>
        <dbReference type="Proteomes" id="UP001324380"/>
    </source>
</evidence>
<evidence type="ECO:0000313" key="1">
    <source>
        <dbReference type="EMBL" id="WPU91648.1"/>
    </source>
</evidence>
<reference evidence="1 2" key="1">
    <citation type="submission" date="2023-11" db="EMBL/GenBank/DDBJ databases">
        <title>Analysis of the Genomes of Mucilaginibacter gossypii cycad 4 and M. sabulilitoris SNA2: microbes with the potential for plant growth promotion.</title>
        <authorList>
            <person name="Hirsch A.M."/>
            <person name="Humm E."/>
            <person name="Rubbi M."/>
            <person name="Del Vecchio G."/>
            <person name="Ha S.M."/>
            <person name="Pellegrini M."/>
            <person name="Gunsalus R.P."/>
        </authorList>
    </citation>
    <scope>NUCLEOTIDE SEQUENCE [LARGE SCALE GENOMIC DNA]</scope>
    <source>
        <strain evidence="1 2">SNA2</strain>
    </source>
</reference>
<dbReference type="Pfam" id="PF13489">
    <property type="entry name" value="Methyltransf_23"/>
    <property type="match status" value="1"/>
</dbReference>
<dbReference type="Proteomes" id="UP001324380">
    <property type="component" value="Chromosome"/>
</dbReference>
<gene>
    <name evidence="1" type="ORF">SNE25_20225</name>
</gene>
<accession>A0ABZ0TF70</accession>
<dbReference type="Gene3D" id="3.40.50.150">
    <property type="entry name" value="Vaccinia Virus protein VP39"/>
    <property type="match status" value="1"/>
</dbReference>
<dbReference type="RefSeq" id="WP_321560814.1">
    <property type="nucleotide sequence ID" value="NZ_CP139558.1"/>
</dbReference>
<dbReference type="GO" id="GO:0032259">
    <property type="term" value="P:methylation"/>
    <property type="evidence" value="ECO:0007669"/>
    <property type="project" value="UniProtKB-KW"/>
</dbReference>
<protein>
    <submittedName>
        <fullName evidence="1">Methyltransferase domain-containing protein</fullName>
    </submittedName>
</protein>
<organism evidence="1 2">
    <name type="scientific">Mucilaginibacter sabulilitoris</name>
    <dbReference type="NCBI Taxonomy" id="1173583"/>
    <lineage>
        <taxon>Bacteria</taxon>
        <taxon>Pseudomonadati</taxon>
        <taxon>Bacteroidota</taxon>
        <taxon>Sphingobacteriia</taxon>
        <taxon>Sphingobacteriales</taxon>
        <taxon>Sphingobacteriaceae</taxon>
        <taxon>Mucilaginibacter</taxon>
    </lineage>
</organism>
<dbReference type="CDD" id="cd02440">
    <property type="entry name" value="AdoMet_MTases"/>
    <property type="match status" value="1"/>
</dbReference>
<dbReference type="EMBL" id="CP139558">
    <property type="protein sequence ID" value="WPU91648.1"/>
    <property type="molecule type" value="Genomic_DNA"/>
</dbReference>
<dbReference type="SUPFAM" id="SSF53335">
    <property type="entry name" value="S-adenosyl-L-methionine-dependent methyltransferases"/>
    <property type="match status" value="1"/>
</dbReference>
<dbReference type="GO" id="GO:0008168">
    <property type="term" value="F:methyltransferase activity"/>
    <property type="evidence" value="ECO:0007669"/>
    <property type="project" value="UniProtKB-KW"/>
</dbReference>
<keyword evidence="1" id="KW-0808">Transferase</keyword>
<keyword evidence="1" id="KW-0489">Methyltransferase</keyword>
<proteinExistence type="predicted"/>
<keyword evidence="2" id="KW-1185">Reference proteome</keyword>
<dbReference type="InterPro" id="IPR029063">
    <property type="entry name" value="SAM-dependent_MTases_sf"/>
</dbReference>